<dbReference type="InterPro" id="IPR027417">
    <property type="entry name" value="P-loop_NTPase"/>
</dbReference>
<dbReference type="InterPro" id="IPR002586">
    <property type="entry name" value="CobQ/CobB/MinD/ParA_Nub-bd_dom"/>
</dbReference>
<dbReference type="RefSeq" id="WP_013047432.1">
    <property type="nucleotide sequence ID" value="NC_014011.1"/>
</dbReference>
<accession>D5EC84</accession>
<dbReference type="HOGENOM" id="CLU_067767_0_0_0"/>
<dbReference type="GO" id="GO:0051536">
    <property type="term" value="F:iron-sulfur cluster binding"/>
    <property type="evidence" value="ECO:0007669"/>
    <property type="project" value="UniProtKB-KW"/>
</dbReference>
<evidence type="ECO:0000313" key="5">
    <source>
        <dbReference type="EMBL" id="ADE56166.1"/>
    </source>
</evidence>
<evidence type="ECO:0000259" key="4">
    <source>
        <dbReference type="PROSITE" id="PS51379"/>
    </source>
</evidence>
<dbReference type="EMBL" id="CP001997">
    <property type="protein sequence ID" value="ADE56166.1"/>
    <property type="molecule type" value="Genomic_DNA"/>
</dbReference>
<dbReference type="SUPFAM" id="SSF52540">
    <property type="entry name" value="P-loop containing nucleoside triphosphate hydrolases"/>
    <property type="match status" value="1"/>
</dbReference>
<dbReference type="PANTHER" id="PTHR43063">
    <property type="entry name" value="4FE-4S CLUSTER CONTAINING PARA FAMILY ATPASE PROTEIN"/>
    <property type="match status" value="1"/>
</dbReference>
<dbReference type="STRING" id="572547.Amico_0017"/>
<dbReference type="KEGG" id="aco:Amico_0017"/>
<dbReference type="Gene3D" id="3.30.70.20">
    <property type="match status" value="1"/>
</dbReference>
<dbReference type="PROSITE" id="PS00198">
    <property type="entry name" value="4FE4S_FER_1"/>
    <property type="match status" value="1"/>
</dbReference>
<evidence type="ECO:0000313" key="6">
    <source>
        <dbReference type="Proteomes" id="UP000002366"/>
    </source>
</evidence>
<dbReference type="Gene3D" id="3.40.50.300">
    <property type="entry name" value="P-loop containing nucleotide triphosphate hydrolases"/>
    <property type="match status" value="1"/>
</dbReference>
<keyword evidence="1" id="KW-0479">Metal-binding</keyword>
<keyword evidence="6" id="KW-1185">Reference proteome</keyword>
<evidence type="ECO:0000256" key="1">
    <source>
        <dbReference type="ARBA" id="ARBA00022723"/>
    </source>
</evidence>
<dbReference type="SUPFAM" id="SSF54862">
    <property type="entry name" value="4Fe-4S ferredoxins"/>
    <property type="match status" value="1"/>
</dbReference>
<sequence>MFRLTVASGKGGTGKTCIAASLALSLSKGTAIDLDVDEPDLGLVLQIKNPKKENVYKVVPQIEAARCKGCGVCADNCAFGALNQFGTHAPVVNMQLCHGCGVCELVCPQKAIKDSKASIGIMNIKNQESFWFLEGILDIGEPNPVPLIHAVLKKADSLPFPQIVDGPPGNACPMVAAVEQSNFVILVTEPTPFGLSDLALATETVRELHIPAGVVINRSDLGNIEEAEIFCKNLALPILARLPFSKEVARAYAKGIAPILIDKQWQEAASDILNHVKEVLS</sequence>
<keyword evidence="2" id="KW-0408">Iron</keyword>
<keyword evidence="3" id="KW-0411">Iron-sulfur</keyword>
<dbReference type="InterPro" id="IPR017900">
    <property type="entry name" value="4Fe4S_Fe_S_CS"/>
</dbReference>
<dbReference type="AlphaFoldDB" id="D5EC84"/>
<evidence type="ECO:0000256" key="3">
    <source>
        <dbReference type="ARBA" id="ARBA00023014"/>
    </source>
</evidence>
<dbReference type="PROSITE" id="PS51379">
    <property type="entry name" value="4FE4S_FER_2"/>
    <property type="match status" value="2"/>
</dbReference>
<dbReference type="Pfam" id="PF00037">
    <property type="entry name" value="Fer4"/>
    <property type="match status" value="1"/>
</dbReference>
<feature type="domain" description="4Fe-4S ferredoxin-type" evidence="4">
    <location>
        <begin position="88"/>
        <end position="117"/>
    </location>
</feature>
<dbReference type="GO" id="GO:0046872">
    <property type="term" value="F:metal ion binding"/>
    <property type="evidence" value="ECO:0007669"/>
    <property type="project" value="UniProtKB-KW"/>
</dbReference>
<organism evidence="5 6">
    <name type="scientific">Aminobacterium colombiense (strain DSM 12261 / ALA-1)</name>
    <dbReference type="NCBI Taxonomy" id="572547"/>
    <lineage>
        <taxon>Bacteria</taxon>
        <taxon>Thermotogati</taxon>
        <taxon>Synergistota</taxon>
        <taxon>Synergistia</taxon>
        <taxon>Synergistales</taxon>
        <taxon>Aminobacteriaceae</taxon>
        <taxon>Aminobacterium</taxon>
    </lineage>
</organism>
<name>D5EC84_AMICL</name>
<gene>
    <name evidence="5" type="ordered locus">Amico_0017</name>
</gene>
<dbReference type="Pfam" id="PF01656">
    <property type="entry name" value="CbiA"/>
    <property type="match status" value="1"/>
</dbReference>
<dbReference type="OrthoDB" id="9778602at2"/>
<dbReference type="Proteomes" id="UP000002366">
    <property type="component" value="Chromosome"/>
</dbReference>
<reference evidence="5 6" key="1">
    <citation type="journal article" date="2010" name="Stand. Genomic Sci.">
        <title>Complete genome sequence of Aminobacterium colombiense type strain (ALA-1).</title>
        <authorList>
            <person name="Chertkov O."/>
            <person name="Sikorski J."/>
            <person name="Brambilla E."/>
            <person name="Lapidus A."/>
            <person name="Copeland A."/>
            <person name="Glavina Del Rio T."/>
            <person name="Nolan M."/>
            <person name="Lucas S."/>
            <person name="Tice H."/>
            <person name="Cheng J.F."/>
            <person name="Han C."/>
            <person name="Detter J.C."/>
            <person name="Bruce D."/>
            <person name="Tapia R."/>
            <person name="Goodwin L."/>
            <person name="Pitluck S."/>
            <person name="Liolios K."/>
            <person name="Ivanova N."/>
            <person name="Mavromatis K."/>
            <person name="Ovchinnikova G."/>
            <person name="Pati A."/>
            <person name="Chen A."/>
            <person name="Palaniappan K."/>
            <person name="Land M."/>
            <person name="Hauser L."/>
            <person name="Chang Y.J."/>
            <person name="Jeffries C.D."/>
            <person name="Spring S."/>
            <person name="Rohde M."/>
            <person name="Goker M."/>
            <person name="Bristow J."/>
            <person name="Eisen J.A."/>
            <person name="Markowitz V."/>
            <person name="Hugenholtz P."/>
            <person name="Kyrpides N.C."/>
            <person name="Klenk H.P."/>
        </authorList>
    </citation>
    <scope>NUCLEOTIDE SEQUENCE [LARGE SCALE GENOMIC DNA]</scope>
    <source>
        <strain evidence="6">DSM 12261 / ALA-1</strain>
    </source>
</reference>
<protein>
    <submittedName>
        <fullName evidence="5">Cobyrinic acid ac-diamide synthase</fullName>
    </submittedName>
</protein>
<evidence type="ECO:0000256" key="2">
    <source>
        <dbReference type="ARBA" id="ARBA00023004"/>
    </source>
</evidence>
<feature type="domain" description="4Fe-4S ferredoxin-type" evidence="4">
    <location>
        <begin position="58"/>
        <end position="87"/>
    </location>
</feature>
<dbReference type="InterPro" id="IPR017896">
    <property type="entry name" value="4Fe4S_Fe-S-bd"/>
</dbReference>
<dbReference type="PANTHER" id="PTHR43063:SF1">
    <property type="entry name" value="4FE-4S CLUSTER CONTAINING PARA FAMILY ATPASE PROTEIN"/>
    <property type="match status" value="1"/>
</dbReference>
<dbReference type="eggNOG" id="COG1149">
    <property type="taxonomic scope" value="Bacteria"/>
</dbReference>
<proteinExistence type="predicted"/>